<proteinExistence type="inferred from homology"/>
<reference evidence="10 12" key="3">
    <citation type="submission" date="2017-12" db="EMBL/GenBank/DDBJ databases">
        <title>Phylogenetic diversity of female urinary microbiome.</title>
        <authorList>
            <person name="Thomas-White K."/>
            <person name="Wolfe A.J."/>
        </authorList>
    </citation>
    <scope>NUCLEOTIDE SEQUENCE [LARGE SCALE GENOMIC DNA]</scope>
    <source>
        <strain evidence="10 12">UMB0139</strain>
    </source>
</reference>
<evidence type="ECO:0000313" key="11">
    <source>
        <dbReference type="Proteomes" id="UP000069912"/>
    </source>
</evidence>
<reference evidence="11" key="2">
    <citation type="submission" date="2016-01" db="EMBL/GenBank/DDBJ databases">
        <title>Six Aerococcus type strain genome sequencing and assembly using PacBio and Illumina Hiseq.</title>
        <authorList>
            <person name="Carkaci D."/>
            <person name="Dargis R."/>
            <person name="Nielsen X.C."/>
            <person name="Skovgaard O."/>
            <person name="Fuursted K."/>
            <person name="Christensen J.J."/>
        </authorList>
    </citation>
    <scope>NUCLEOTIDE SEQUENCE [LARGE SCALE GENOMIC DNA]</scope>
    <source>
        <strain evidence="11">CCUG43001</strain>
    </source>
</reference>
<evidence type="ECO:0000313" key="12">
    <source>
        <dbReference type="Proteomes" id="UP000234239"/>
    </source>
</evidence>
<dbReference type="EMBL" id="CP014160">
    <property type="protein sequence ID" value="AMB93914.1"/>
    <property type="molecule type" value="Genomic_DNA"/>
</dbReference>
<keyword evidence="3" id="KW-0547">Nucleotide-binding</keyword>
<dbReference type="InterPro" id="IPR010737">
    <property type="entry name" value="4-carb_acid_sugar_kinase_N"/>
</dbReference>
<sequence length="442" mass="48037">MRTLIIADDMTGANVSNSSLAKNGYKVGTINNADYIADYENYDALGVHTDSRGMEAEAAYQAVVDKMASVKGLQVDFYNKRIDSTMRGNCGAELDAILDQLDEDTLAIVVASYPDSGKIVIGNYMLVDGVPLELTDVRNDPTAPVDSSKISTIFREQTDREIGVITVETIMQGQEAITDTMLALKDNGAEIIVVDAFTNEDIETIAQATLAMDLPFVAVDPGPFTYYLVKNSDQTTGIKTKQKMLFTIGSVSTIAIAQIARFRAELAPYVVKIQAEDLLYDGPDQAEIDRVKNKVLQHLDDNQMFLVATMMQKEDKLNLKEAAKKSGLTVRQASERISDKVAEIGSQIALAMGDQLGGVYTSGGDITKAFLEKTETTGIQIKDEVIPLAVYGTIMGGALDHKSIITKGGLIGDEYTLYECADFLATKIASNYYVEEGVHHVS</sequence>
<evidence type="ECO:0000256" key="2">
    <source>
        <dbReference type="ARBA" id="ARBA00022679"/>
    </source>
</evidence>
<dbReference type="AlphaFoldDB" id="A0A0X8FAS7"/>
<evidence type="ECO:0000256" key="3">
    <source>
        <dbReference type="ARBA" id="ARBA00022741"/>
    </source>
</evidence>
<keyword evidence="6" id="KW-0119">Carbohydrate metabolism</keyword>
<evidence type="ECO:0000256" key="5">
    <source>
        <dbReference type="ARBA" id="ARBA00022840"/>
    </source>
</evidence>
<evidence type="ECO:0000313" key="10">
    <source>
        <dbReference type="EMBL" id="PKZ21135.1"/>
    </source>
</evidence>
<dbReference type="SUPFAM" id="SSF142764">
    <property type="entry name" value="YgbK-like"/>
    <property type="match status" value="1"/>
</dbReference>
<reference evidence="9 11" key="1">
    <citation type="journal article" date="2016" name="Genome Announc.">
        <title>Complete Genome Sequences of Aerococcus christensenii CCUG 28831T, Aerococcus sanguinicola CCUG 43001T, Aerococcus urinae CCUG 36881T, Aerococcus urinaeequi CCUG 28094T, Aerococcus urinaehominis CCUG 42038 BT, and Aerococcus viridans CCUG 4311T.</title>
        <authorList>
            <person name="Carkaci D."/>
            <person name="Dargis R."/>
            <person name="Nielsen X.C."/>
            <person name="Skovgaard O."/>
            <person name="Fuursted K."/>
            <person name="Christensen J.J."/>
        </authorList>
    </citation>
    <scope>NUCLEOTIDE SEQUENCE [LARGE SCALE GENOMIC DNA]</scope>
    <source>
        <strain evidence="9 11">CCUG43001</strain>
    </source>
</reference>
<dbReference type="Proteomes" id="UP000069912">
    <property type="component" value="Chromosome"/>
</dbReference>
<feature type="domain" description="Four-carbon acid sugar kinase nucleotide binding" evidence="8">
    <location>
        <begin position="247"/>
        <end position="417"/>
    </location>
</feature>
<evidence type="ECO:0000256" key="1">
    <source>
        <dbReference type="ARBA" id="ARBA00005715"/>
    </source>
</evidence>
<gene>
    <name evidence="9" type="ORF">AWM72_03650</name>
    <name evidence="10" type="ORF">CYJ28_08080</name>
</gene>
<dbReference type="KEGG" id="asan:AWM72_03650"/>
<protein>
    <submittedName>
        <fullName evidence="10">Four-carbon acid sugar kinase family protein</fullName>
    </submittedName>
</protein>
<organism evidence="9 11">
    <name type="scientific">Aerococcus sanguinicola</name>
    <dbReference type="NCBI Taxonomy" id="119206"/>
    <lineage>
        <taxon>Bacteria</taxon>
        <taxon>Bacillati</taxon>
        <taxon>Bacillota</taxon>
        <taxon>Bacilli</taxon>
        <taxon>Lactobacillales</taxon>
        <taxon>Aerococcaceae</taxon>
        <taxon>Aerococcus</taxon>
    </lineage>
</organism>
<comment type="similarity">
    <text evidence="1">Belongs to the four-carbon acid sugar kinase family.</text>
</comment>
<name>A0A0X8FAS7_9LACT</name>
<keyword evidence="5" id="KW-0067">ATP-binding</keyword>
<evidence type="ECO:0000313" key="9">
    <source>
        <dbReference type="EMBL" id="AMB93914.1"/>
    </source>
</evidence>
<dbReference type="GO" id="GO:0016301">
    <property type="term" value="F:kinase activity"/>
    <property type="evidence" value="ECO:0007669"/>
    <property type="project" value="UniProtKB-KW"/>
</dbReference>
<evidence type="ECO:0000259" key="8">
    <source>
        <dbReference type="Pfam" id="PF17042"/>
    </source>
</evidence>
<dbReference type="OrthoDB" id="9778478at2"/>
<dbReference type="GeneID" id="92903165"/>
<dbReference type="GO" id="GO:0005524">
    <property type="term" value="F:ATP binding"/>
    <property type="evidence" value="ECO:0007669"/>
    <property type="project" value="UniProtKB-KW"/>
</dbReference>
<keyword evidence="11" id="KW-1185">Reference proteome</keyword>
<keyword evidence="2" id="KW-0808">Transferase</keyword>
<dbReference type="EMBL" id="PKGY01000004">
    <property type="protein sequence ID" value="PKZ21135.1"/>
    <property type="molecule type" value="Genomic_DNA"/>
</dbReference>
<dbReference type="RefSeq" id="WP_067973325.1">
    <property type="nucleotide sequence ID" value="NZ_CAJHKM010000005.1"/>
</dbReference>
<dbReference type="Gene3D" id="3.40.980.20">
    <property type="entry name" value="Four-carbon acid sugar kinase, nucleotide binding domain"/>
    <property type="match status" value="1"/>
</dbReference>
<accession>A0A0X8FAS7</accession>
<evidence type="ECO:0000256" key="4">
    <source>
        <dbReference type="ARBA" id="ARBA00022777"/>
    </source>
</evidence>
<dbReference type="Pfam" id="PF07005">
    <property type="entry name" value="SBD_N"/>
    <property type="match status" value="1"/>
</dbReference>
<evidence type="ECO:0000256" key="6">
    <source>
        <dbReference type="ARBA" id="ARBA00023277"/>
    </source>
</evidence>
<dbReference type="Proteomes" id="UP000234239">
    <property type="component" value="Unassembled WGS sequence"/>
</dbReference>
<dbReference type="InterPro" id="IPR031475">
    <property type="entry name" value="NBD_C"/>
</dbReference>
<keyword evidence="4 10" id="KW-0418">Kinase</keyword>
<dbReference type="Gene3D" id="3.40.50.10840">
    <property type="entry name" value="Putative sugar-binding, N-terminal domain"/>
    <property type="match status" value="1"/>
</dbReference>
<feature type="domain" description="Four-carbon acid sugar kinase N-terminal" evidence="7">
    <location>
        <begin position="4"/>
        <end position="228"/>
    </location>
</feature>
<dbReference type="InterPro" id="IPR037051">
    <property type="entry name" value="4-carb_acid_sugar_kinase_N_sf"/>
</dbReference>
<dbReference type="Pfam" id="PF17042">
    <property type="entry name" value="NBD_C"/>
    <property type="match status" value="1"/>
</dbReference>
<evidence type="ECO:0000259" key="7">
    <source>
        <dbReference type="Pfam" id="PF07005"/>
    </source>
</evidence>
<dbReference type="InterPro" id="IPR042213">
    <property type="entry name" value="NBD_C_sf"/>
</dbReference>